<dbReference type="Gene3D" id="3.10.20.10">
    <property type="match status" value="2"/>
</dbReference>
<keyword evidence="3" id="KW-1185">Reference proteome</keyword>
<evidence type="ECO:0000313" key="2">
    <source>
        <dbReference type="EMBL" id="ASU35485.1"/>
    </source>
</evidence>
<protein>
    <recommendedName>
        <fullName evidence="1">DUF1543 domain-containing protein</fullName>
    </recommendedName>
</protein>
<evidence type="ECO:0000313" key="3">
    <source>
        <dbReference type="Proteomes" id="UP000215002"/>
    </source>
</evidence>
<feature type="domain" description="DUF1543" evidence="1">
    <location>
        <begin position="15"/>
        <end position="66"/>
    </location>
</feature>
<organism evidence="2 3">
    <name type="scientific">Mucilaginibacter xinganensis</name>
    <dbReference type="NCBI Taxonomy" id="1234841"/>
    <lineage>
        <taxon>Bacteria</taxon>
        <taxon>Pseudomonadati</taxon>
        <taxon>Bacteroidota</taxon>
        <taxon>Sphingobacteriia</taxon>
        <taxon>Sphingobacteriales</taxon>
        <taxon>Sphingobacteriaceae</taxon>
        <taxon>Mucilaginibacter</taxon>
    </lineage>
</organism>
<gene>
    <name evidence="2" type="ORF">MuYL_3600</name>
</gene>
<dbReference type="EMBL" id="CP022743">
    <property type="protein sequence ID" value="ASU35485.1"/>
    <property type="molecule type" value="Genomic_DNA"/>
</dbReference>
<dbReference type="InterPro" id="IPR011440">
    <property type="entry name" value="DUF1543"/>
</dbReference>
<accession>A0A223P047</accession>
<reference evidence="2 3" key="1">
    <citation type="submission" date="2017-08" db="EMBL/GenBank/DDBJ databases">
        <title>Complete genome sequence of Mucilaginibacter sp. strain BJC16-A31.</title>
        <authorList>
            <consortium name="Henan University of Science and Technology"/>
            <person name="You X."/>
        </authorList>
    </citation>
    <scope>NUCLEOTIDE SEQUENCE [LARGE SCALE GENOMIC DNA]</scope>
    <source>
        <strain evidence="2 3">BJC16-A31</strain>
    </source>
</reference>
<dbReference type="Proteomes" id="UP000215002">
    <property type="component" value="Chromosome"/>
</dbReference>
<evidence type="ECO:0000259" key="1">
    <source>
        <dbReference type="Pfam" id="PF07566"/>
    </source>
</evidence>
<name>A0A223P047_9SPHI</name>
<dbReference type="OrthoDB" id="850243at2"/>
<sequence>MKLYLLLLGAEAPGRNIEQHDYFFGIANELKDLVPDLRAFWPEAGTTLHVDGWREVAKVDNFSVKVVLQDDEIPPSANKLFFLNLGGYTTDKLEEQHYIVLTVQQTRALAVQESKKSLFFKTNSLKGIATAHIDEKYGVDVDNIHQIEDLLSPTFKEKYRIVIGDGTALPDDEVHLGYFKLDKLK</sequence>
<dbReference type="AlphaFoldDB" id="A0A223P047"/>
<dbReference type="Pfam" id="PF07566">
    <property type="entry name" value="DUF1543"/>
    <property type="match status" value="1"/>
</dbReference>
<proteinExistence type="predicted"/>
<dbReference type="KEGG" id="muc:MuYL_3600"/>
<dbReference type="RefSeq" id="WP_094571660.1">
    <property type="nucleotide sequence ID" value="NZ_CP022743.1"/>
</dbReference>